<reference evidence="1" key="1">
    <citation type="journal article" date="2015" name="Nature">
        <title>Complex archaea that bridge the gap between prokaryotes and eukaryotes.</title>
        <authorList>
            <person name="Spang A."/>
            <person name="Saw J.H."/>
            <person name="Jorgensen S.L."/>
            <person name="Zaremba-Niedzwiedzka K."/>
            <person name="Martijn J."/>
            <person name="Lind A.E."/>
            <person name="van Eijk R."/>
            <person name="Schleper C."/>
            <person name="Guy L."/>
            <person name="Ettema T.J."/>
        </authorList>
    </citation>
    <scope>NUCLEOTIDE SEQUENCE</scope>
</reference>
<dbReference type="EMBL" id="LAZR01061777">
    <property type="protein sequence ID" value="KKK62889.1"/>
    <property type="molecule type" value="Genomic_DNA"/>
</dbReference>
<protein>
    <recommendedName>
        <fullName evidence="2">AAA family ATPase</fullName>
    </recommendedName>
</protein>
<accession>A0A0F8Z8Z4</accession>
<proteinExistence type="predicted"/>
<name>A0A0F8Z8Z4_9ZZZZ</name>
<evidence type="ECO:0008006" key="2">
    <source>
        <dbReference type="Google" id="ProtNLM"/>
    </source>
</evidence>
<gene>
    <name evidence="1" type="ORF">LCGC14_2999800</name>
</gene>
<dbReference type="Gene3D" id="3.40.50.300">
    <property type="entry name" value="P-loop containing nucleotide triphosphate hydrolases"/>
    <property type="match status" value="1"/>
</dbReference>
<organism evidence="1">
    <name type="scientific">marine sediment metagenome</name>
    <dbReference type="NCBI Taxonomy" id="412755"/>
    <lineage>
        <taxon>unclassified sequences</taxon>
        <taxon>metagenomes</taxon>
        <taxon>ecological metagenomes</taxon>
    </lineage>
</organism>
<dbReference type="SUPFAM" id="SSF52540">
    <property type="entry name" value="P-loop containing nucleoside triphosphate hydrolases"/>
    <property type="match status" value="1"/>
</dbReference>
<comment type="caution">
    <text evidence="1">The sequence shown here is derived from an EMBL/GenBank/DDBJ whole genome shotgun (WGS) entry which is preliminary data.</text>
</comment>
<dbReference type="InterPro" id="IPR027417">
    <property type="entry name" value="P-loop_NTPase"/>
</dbReference>
<evidence type="ECO:0000313" key="1">
    <source>
        <dbReference type="EMBL" id="KKK62889.1"/>
    </source>
</evidence>
<sequence length="248" mass="27886">DVLVLSERNGSVRFLNLLEYASLDRPEQQWLWEGIIPKPGMSVLVGMPFEGKSFLALQIAFAMGQGRGELFGKKIIPGKVWYLQLDTSELLWRERLVKIAEHGVPIGGNIAMLHPDDTHPLDICSGEGQAWVKACLADIKPSLTIIDVLREIHTKDENDNTAVKELNDALASCFPQQAYLLVHHTRKIPMDVEDPDPRIFGRGASALMGKADTAMILHNRKLRVTSRAGKAEFKLNQREEWTGLWELR</sequence>
<dbReference type="AlphaFoldDB" id="A0A0F8Z8Z4"/>
<dbReference type="Pfam" id="PF13481">
    <property type="entry name" value="AAA_25"/>
    <property type="match status" value="1"/>
</dbReference>
<feature type="non-terminal residue" evidence="1">
    <location>
        <position position="1"/>
    </location>
</feature>